<evidence type="ECO:0000256" key="1">
    <source>
        <dbReference type="ARBA" id="ARBA00022737"/>
    </source>
</evidence>
<evidence type="ECO:0000256" key="3">
    <source>
        <dbReference type="PROSITE-ProRule" id="PRU00339"/>
    </source>
</evidence>
<dbReference type="PROSITE" id="PS50293">
    <property type="entry name" value="TPR_REGION"/>
    <property type="match status" value="1"/>
</dbReference>
<dbReference type="Pfam" id="PF13431">
    <property type="entry name" value="TPR_17"/>
    <property type="match status" value="1"/>
</dbReference>
<reference evidence="6 7" key="1">
    <citation type="submission" date="2024-09" db="EMBL/GenBank/DDBJ databases">
        <title>Floridaenema gen nov. (Aerosakkonemataceae, Aerosakkonematales ord. nov., Cyanobacteria) from benthic tropical and subtropical fresh waters, with the description of four new species.</title>
        <authorList>
            <person name="Moretto J.A."/>
            <person name="Berthold D.E."/>
            <person name="Lefler F.W."/>
            <person name="Huang I.-S."/>
            <person name="Laughinghouse H. IV."/>
        </authorList>
    </citation>
    <scope>NUCLEOTIDE SEQUENCE [LARGE SCALE GENOMIC DNA]</scope>
    <source>
        <strain evidence="6 7">BLCC-F46</strain>
    </source>
</reference>
<dbReference type="Pfam" id="PF13424">
    <property type="entry name" value="TPR_12"/>
    <property type="match status" value="1"/>
</dbReference>
<organism evidence="6 7">
    <name type="scientific">Floridaenema aerugineum BLCC-F46</name>
    <dbReference type="NCBI Taxonomy" id="3153654"/>
    <lineage>
        <taxon>Bacteria</taxon>
        <taxon>Bacillati</taxon>
        <taxon>Cyanobacteriota</taxon>
        <taxon>Cyanophyceae</taxon>
        <taxon>Oscillatoriophycideae</taxon>
        <taxon>Aerosakkonematales</taxon>
        <taxon>Aerosakkonemataceae</taxon>
        <taxon>Floridanema</taxon>
        <taxon>Floridanema aerugineum</taxon>
    </lineage>
</organism>
<dbReference type="PANTHER" id="PTHR45586">
    <property type="entry name" value="TPR REPEAT-CONTAINING PROTEIN PA4667"/>
    <property type="match status" value="1"/>
</dbReference>
<feature type="compositionally biased region" description="Polar residues" evidence="4">
    <location>
        <begin position="63"/>
        <end position="91"/>
    </location>
</feature>
<feature type="signal peptide" evidence="5">
    <location>
        <begin position="1"/>
        <end position="21"/>
    </location>
</feature>
<dbReference type="RefSeq" id="WP_413271532.1">
    <property type="nucleotide sequence ID" value="NZ_JBHFNQ010000125.1"/>
</dbReference>
<dbReference type="PROSITE" id="PS50005">
    <property type="entry name" value="TPR"/>
    <property type="match status" value="2"/>
</dbReference>
<comment type="caution">
    <text evidence="6">The sequence shown here is derived from an EMBL/GenBank/DDBJ whole genome shotgun (WGS) entry which is preliminary data.</text>
</comment>
<keyword evidence="2 3" id="KW-0802">TPR repeat</keyword>
<feature type="repeat" description="TPR" evidence="3">
    <location>
        <begin position="104"/>
        <end position="137"/>
    </location>
</feature>
<dbReference type="SMART" id="SM00028">
    <property type="entry name" value="TPR"/>
    <property type="match status" value="12"/>
</dbReference>
<dbReference type="SUPFAM" id="SSF48452">
    <property type="entry name" value="TPR-like"/>
    <property type="match status" value="2"/>
</dbReference>
<evidence type="ECO:0000313" key="7">
    <source>
        <dbReference type="Proteomes" id="UP001576774"/>
    </source>
</evidence>
<keyword evidence="7" id="KW-1185">Reference proteome</keyword>
<dbReference type="InterPro" id="IPR011990">
    <property type="entry name" value="TPR-like_helical_dom_sf"/>
</dbReference>
<feature type="region of interest" description="Disordered" evidence="4">
    <location>
        <begin position="26"/>
        <end position="97"/>
    </location>
</feature>
<dbReference type="PANTHER" id="PTHR45586:SF1">
    <property type="entry name" value="LIPOPOLYSACCHARIDE ASSEMBLY PROTEIN B"/>
    <property type="match status" value="1"/>
</dbReference>
<accession>A0ABV4X8C8</accession>
<dbReference type="Gene3D" id="1.25.40.10">
    <property type="entry name" value="Tetratricopeptide repeat domain"/>
    <property type="match status" value="4"/>
</dbReference>
<proteinExistence type="predicted"/>
<dbReference type="PROSITE" id="PS51257">
    <property type="entry name" value="PROKAR_LIPOPROTEIN"/>
    <property type="match status" value="1"/>
</dbReference>
<protein>
    <submittedName>
        <fullName evidence="6">Tetratricopeptide repeat protein</fullName>
    </submittedName>
</protein>
<dbReference type="Pfam" id="PF13432">
    <property type="entry name" value="TPR_16"/>
    <property type="match status" value="2"/>
</dbReference>
<keyword evidence="5" id="KW-0732">Signal</keyword>
<name>A0ABV4X8C8_9CYAN</name>
<feature type="chain" id="PRO_5046987480" evidence="5">
    <location>
        <begin position="22"/>
        <end position="555"/>
    </location>
</feature>
<sequence>MSEKHKSIHLLLITVLCCGFAAVGCSSSPSNSTNGKTSGQPSSSTATTPVPSTVPAAPNTPSIAQSSPGTTAGSSSVESIPNISQPTNIDQSATTAAAPASGSAADFYQKGIASAQQGDLKSAEESWRKSIELDPKNSVVHTNLGVLLQRQGKLDEATSQYREALRLKPDDVETVMKLAVALGEQKKFDESIAQSQTAIRLQPDFAPAHIVLAMALSEQGKADEAIASLKKAQGLWQKQGRTEQAVGVQAQLANLLGKQGKFAEARTQIQQAIALKPDFAPAHILLAEIAVRENKPEEAISSLQKAKDLFKKQKQNDQLAATQWQLAMLLGRQKKYAEAGTQAKELLRLKPDFAPAYMMVSEVAVRQGKPAEAVTNLQKARDLWKKQQQNDQLAATQMQLAAVLAQQKKYSEASTQVGEVLQLKPDFAPAHLLVSEIALRQAKPEEAVTSLQKAKDLFKKQQQNDQLAATQMQLAVVFGQLKKYSEASAEARELLQLKPDFAPAYLVLGEVAKVQSNNSEAIANFQKAKELFTNQGRNEEAQKIDTLIQQLNTKQ</sequence>
<evidence type="ECO:0000256" key="2">
    <source>
        <dbReference type="ARBA" id="ARBA00022803"/>
    </source>
</evidence>
<feature type="compositionally biased region" description="Low complexity" evidence="4">
    <location>
        <begin position="41"/>
        <end position="62"/>
    </location>
</feature>
<dbReference type="InterPro" id="IPR019734">
    <property type="entry name" value="TPR_rpt"/>
</dbReference>
<keyword evidence="1" id="KW-0677">Repeat</keyword>
<feature type="compositionally biased region" description="Polar residues" evidence="4">
    <location>
        <begin position="26"/>
        <end position="40"/>
    </location>
</feature>
<evidence type="ECO:0000256" key="5">
    <source>
        <dbReference type="SAM" id="SignalP"/>
    </source>
</evidence>
<evidence type="ECO:0000256" key="4">
    <source>
        <dbReference type="SAM" id="MobiDB-lite"/>
    </source>
</evidence>
<feature type="repeat" description="TPR" evidence="3">
    <location>
        <begin position="138"/>
        <end position="171"/>
    </location>
</feature>
<gene>
    <name evidence="6" type="ORF">ACE1CC_16525</name>
</gene>
<dbReference type="Proteomes" id="UP001576774">
    <property type="component" value="Unassembled WGS sequence"/>
</dbReference>
<dbReference type="InterPro" id="IPR051012">
    <property type="entry name" value="CellSynth/LPSAsmb/PSIAsmb"/>
</dbReference>
<dbReference type="EMBL" id="JBHFNQ010000125">
    <property type="protein sequence ID" value="MFB2878458.1"/>
    <property type="molecule type" value="Genomic_DNA"/>
</dbReference>
<evidence type="ECO:0000313" key="6">
    <source>
        <dbReference type="EMBL" id="MFB2878458.1"/>
    </source>
</evidence>